<dbReference type="GO" id="GO:0008170">
    <property type="term" value="F:N-methyltransferase activity"/>
    <property type="evidence" value="ECO:0007669"/>
    <property type="project" value="InterPro"/>
</dbReference>
<proteinExistence type="predicted"/>
<evidence type="ECO:0000313" key="5">
    <source>
        <dbReference type="Proteomes" id="UP000265354"/>
    </source>
</evidence>
<gene>
    <name evidence="4" type="ORF">SSP531S_54150</name>
</gene>
<dbReference type="GO" id="GO:0032259">
    <property type="term" value="P:methylation"/>
    <property type="evidence" value="ECO:0007669"/>
    <property type="project" value="UniProtKB-KW"/>
</dbReference>
<evidence type="ECO:0000256" key="2">
    <source>
        <dbReference type="ARBA" id="ARBA00022679"/>
    </source>
</evidence>
<keyword evidence="1" id="KW-0489">Methyltransferase</keyword>
<dbReference type="PRINTS" id="PR00508">
    <property type="entry name" value="S21N4MTFRASE"/>
</dbReference>
<reference evidence="4 5" key="1">
    <citation type="submission" date="2018-07" db="EMBL/GenBank/DDBJ databases">
        <title>Whole Genome Shotgun Sequence of Streptomyces spongiicola strain 531S.</title>
        <authorList>
            <person name="Dohra H."/>
            <person name="Kodani S."/>
        </authorList>
    </citation>
    <scope>NUCLEOTIDE SEQUENCE [LARGE SCALE GENOMIC DNA]</scope>
    <source>
        <strain evidence="4 5">531S</strain>
    </source>
</reference>
<dbReference type="AlphaFoldDB" id="A0A388T5Z4"/>
<name>A0A388T5Z4_9ACTN</name>
<dbReference type="InterPro" id="IPR002941">
    <property type="entry name" value="DNA_methylase_N4/N6"/>
</dbReference>
<dbReference type="Pfam" id="PF01555">
    <property type="entry name" value="N6_N4_Mtase"/>
    <property type="match status" value="1"/>
</dbReference>
<evidence type="ECO:0000259" key="3">
    <source>
        <dbReference type="Pfam" id="PF01555"/>
    </source>
</evidence>
<dbReference type="Proteomes" id="UP000265354">
    <property type="component" value="Unassembled WGS sequence"/>
</dbReference>
<protein>
    <recommendedName>
        <fullName evidence="3">DNA methylase N-4/N-6 domain-containing protein</fullName>
    </recommendedName>
</protein>
<dbReference type="EMBL" id="BGZL01000024">
    <property type="protein sequence ID" value="GBQ03936.1"/>
    <property type="molecule type" value="Genomic_DNA"/>
</dbReference>
<dbReference type="InterPro" id="IPR029063">
    <property type="entry name" value="SAM-dependent_MTases_sf"/>
</dbReference>
<keyword evidence="2" id="KW-0808">Transferase</keyword>
<evidence type="ECO:0000256" key="1">
    <source>
        <dbReference type="ARBA" id="ARBA00022603"/>
    </source>
</evidence>
<dbReference type="Gene3D" id="3.40.50.150">
    <property type="entry name" value="Vaccinia Virus protein VP39"/>
    <property type="match status" value="1"/>
</dbReference>
<evidence type="ECO:0000313" key="4">
    <source>
        <dbReference type="EMBL" id="GBQ03936.1"/>
    </source>
</evidence>
<accession>A0A388T5Z4</accession>
<dbReference type="GO" id="GO:0003677">
    <property type="term" value="F:DNA binding"/>
    <property type="evidence" value="ECO:0007669"/>
    <property type="project" value="InterPro"/>
</dbReference>
<dbReference type="SUPFAM" id="SSF53335">
    <property type="entry name" value="S-adenosyl-L-methionine-dependent methyltransferases"/>
    <property type="match status" value="1"/>
</dbReference>
<organism evidence="4 5">
    <name type="scientific">Streptomyces spongiicola</name>
    <dbReference type="NCBI Taxonomy" id="1690221"/>
    <lineage>
        <taxon>Bacteria</taxon>
        <taxon>Bacillati</taxon>
        <taxon>Actinomycetota</taxon>
        <taxon>Actinomycetes</taxon>
        <taxon>Kitasatosporales</taxon>
        <taxon>Streptomycetaceae</taxon>
        <taxon>Streptomyces</taxon>
    </lineage>
</organism>
<dbReference type="InterPro" id="IPR001091">
    <property type="entry name" value="RM_Methyltransferase"/>
</dbReference>
<comment type="caution">
    <text evidence="4">The sequence shown here is derived from an EMBL/GenBank/DDBJ whole genome shotgun (WGS) entry which is preliminary data.</text>
</comment>
<sequence length="69" mass="7553">MHPTVKPVALMRWLVRLLTAPGGLVLDPFAGTGTTLEAARLEGFDSMGVEAKAEYAELCRLRLRRDARG</sequence>
<feature type="domain" description="DNA methylase N-4/N-6" evidence="3">
    <location>
        <begin position="2"/>
        <end position="58"/>
    </location>
</feature>